<accession>A0A0K0D9R4</accession>
<dbReference type="Proteomes" id="UP000035642">
    <property type="component" value="Unassembled WGS sequence"/>
</dbReference>
<name>A0A0K0D9R4_ANGCA</name>
<organism evidence="1 2">
    <name type="scientific">Angiostrongylus cantonensis</name>
    <name type="common">Rat lungworm</name>
    <dbReference type="NCBI Taxonomy" id="6313"/>
    <lineage>
        <taxon>Eukaryota</taxon>
        <taxon>Metazoa</taxon>
        <taxon>Ecdysozoa</taxon>
        <taxon>Nematoda</taxon>
        <taxon>Chromadorea</taxon>
        <taxon>Rhabditida</taxon>
        <taxon>Rhabditina</taxon>
        <taxon>Rhabditomorpha</taxon>
        <taxon>Strongyloidea</taxon>
        <taxon>Metastrongylidae</taxon>
        <taxon>Angiostrongylus</taxon>
    </lineage>
</organism>
<protein>
    <submittedName>
        <fullName evidence="2">NR LBD domain-containing protein</fullName>
    </submittedName>
</protein>
<sequence length="223" mass="25641">LSLLSLGARTSSTRGFEVITRYPSLNRLFAGINFLNDPILSSITYEVQFYQQFWAMLVDELHRLVITTLSKLNYVAFWKAPEELFVIMGKYGLRFETLQFGRLNQSLTRLCCFDSVIHFDDLDWYLPPTLSCISISIFLARTSTSNGSKCVDSLLNFIERLANVNAYPHLEEMHLQVQPPYIMGREIISQCEFGRCLRLVMSLSIPELMRLLLNEYGGRTIST</sequence>
<dbReference type="AlphaFoldDB" id="A0A0K0D9R4"/>
<keyword evidence="1" id="KW-1185">Reference proteome</keyword>
<dbReference type="STRING" id="6313.A0A0K0D9R4"/>
<reference evidence="2" key="2">
    <citation type="submission" date="2017-02" db="UniProtKB">
        <authorList>
            <consortium name="WormBaseParasite"/>
        </authorList>
    </citation>
    <scope>IDENTIFICATION</scope>
</reference>
<reference evidence="1" key="1">
    <citation type="submission" date="2012-09" db="EMBL/GenBank/DDBJ databases">
        <authorList>
            <person name="Martin A.A."/>
        </authorList>
    </citation>
    <scope>NUCLEOTIDE SEQUENCE</scope>
</reference>
<evidence type="ECO:0000313" key="1">
    <source>
        <dbReference type="Proteomes" id="UP000035642"/>
    </source>
</evidence>
<dbReference type="WBParaSite" id="ACAC_0000689701-mRNA-1">
    <property type="protein sequence ID" value="ACAC_0000689701-mRNA-1"/>
    <property type="gene ID" value="ACAC_0000689701"/>
</dbReference>
<evidence type="ECO:0000313" key="2">
    <source>
        <dbReference type="WBParaSite" id="ACAC_0000689701-mRNA-1"/>
    </source>
</evidence>
<proteinExistence type="predicted"/>